<evidence type="ECO:0000256" key="3">
    <source>
        <dbReference type="ARBA" id="ARBA00023235"/>
    </source>
</evidence>
<dbReference type="AlphaFoldDB" id="A0A8J6UKB3"/>
<dbReference type="EC" id="5.4.99.-" evidence="5"/>
<keyword evidence="8" id="KW-1185">Reference proteome</keyword>
<dbReference type="Pfam" id="PF01479">
    <property type="entry name" value="S4"/>
    <property type="match status" value="1"/>
</dbReference>
<dbReference type="Gene3D" id="3.30.70.580">
    <property type="entry name" value="Pseudouridine synthase I, catalytic domain, N-terminal subdomain"/>
    <property type="match status" value="1"/>
</dbReference>
<comment type="similarity">
    <text evidence="1 5">Belongs to the pseudouridine synthase RsuA family.</text>
</comment>
<dbReference type="InterPro" id="IPR020094">
    <property type="entry name" value="TruA/RsuA/RluB/E/F_N"/>
</dbReference>
<dbReference type="InterPro" id="IPR042092">
    <property type="entry name" value="PsdUridine_s_RsuA/RluB/E/F_cat"/>
</dbReference>
<dbReference type="RefSeq" id="WP_191153457.1">
    <property type="nucleotide sequence ID" value="NZ_JACWUN010000001.1"/>
</dbReference>
<dbReference type="PANTHER" id="PTHR47683">
    <property type="entry name" value="PSEUDOURIDINE SYNTHASE FAMILY PROTEIN-RELATED"/>
    <property type="match status" value="1"/>
</dbReference>
<dbReference type="SUPFAM" id="SSF55120">
    <property type="entry name" value="Pseudouridine synthase"/>
    <property type="match status" value="1"/>
</dbReference>
<dbReference type="SMART" id="SM00363">
    <property type="entry name" value="S4"/>
    <property type="match status" value="1"/>
</dbReference>
<comment type="caution">
    <text evidence="7">The sequence shown here is derived from an EMBL/GenBank/DDBJ whole genome shotgun (WGS) entry which is preliminary data.</text>
</comment>
<dbReference type="GO" id="GO:0000455">
    <property type="term" value="P:enzyme-directed rRNA pseudouridine synthesis"/>
    <property type="evidence" value="ECO:0007669"/>
    <property type="project" value="UniProtKB-ARBA"/>
</dbReference>
<dbReference type="Gene3D" id="3.10.290.10">
    <property type="entry name" value="RNA-binding S4 domain"/>
    <property type="match status" value="1"/>
</dbReference>
<dbReference type="EMBL" id="JACWUN010000001">
    <property type="protein sequence ID" value="MBD1399182.1"/>
    <property type="molecule type" value="Genomic_DNA"/>
</dbReference>
<dbReference type="InterPro" id="IPR000748">
    <property type="entry name" value="PsdUridine_synth_RsuA/RluB/E/F"/>
</dbReference>
<protein>
    <recommendedName>
        <fullName evidence="5">Pseudouridine synthase</fullName>
        <ecNumber evidence="5">5.4.99.-</ecNumber>
    </recommendedName>
</protein>
<dbReference type="PANTHER" id="PTHR47683:SF2">
    <property type="entry name" value="RNA-BINDING S4 DOMAIN-CONTAINING PROTEIN"/>
    <property type="match status" value="1"/>
</dbReference>
<evidence type="ECO:0000313" key="7">
    <source>
        <dbReference type="EMBL" id="MBD1399182.1"/>
    </source>
</evidence>
<dbReference type="PROSITE" id="PS50889">
    <property type="entry name" value="S4"/>
    <property type="match status" value="1"/>
</dbReference>
<dbReference type="NCBIfam" id="TIGR00093">
    <property type="entry name" value="pseudouridine synthase"/>
    <property type="match status" value="1"/>
</dbReference>
<dbReference type="GO" id="GO:0003723">
    <property type="term" value="F:RNA binding"/>
    <property type="evidence" value="ECO:0007669"/>
    <property type="project" value="UniProtKB-KW"/>
</dbReference>
<organism evidence="7 8">
    <name type="scientific">Pelovirga terrestris</name>
    <dbReference type="NCBI Taxonomy" id="2771352"/>
    <lineage>
        <taxon>Bacteria</taxon>
        <taxon>Pseudomonadati</taxon>
        <taxon>Thermodesulfobacteriota</taxon>
        <taxon>Desulfuromonadia</taxon>
        <taxon>Geobacterales</taxon>
        <taxon>Geobacteraceae</taxon>
        <taxon>Pelovirga</taxon>
    </lineage>
</organism>
<keyword evidence="3 5" id="KW-0413">Isomerase</keyword>
<dbReference type="InterPro" id="IPR018496">
    <property type="entry name" value="PsdUridine_synth_RsuA/RluB_CS"/>
</dbReference>
<dbReference type="InterPro" id="IPR036986">
    <property type="entry name" value="S4_RNA-bd_sf"/>
</dbReference>
<name>A0A8J6UKB3_9BACT</name>
<dbReference type="InterPro" id="IPR020103">
    <property type="entry name" value="PsdUridine_synth_cat_dom_sf"/>
</dbReference>
<sequence>MQERLQKLIARAGLASRRQAEEWIRAGRVTINNRVATIGERADLRNDQIRLDGVPLKKEEQKITLLLNKPRGYVCSLSDPQGRALVTELVKDLPERLFPVGRLDYNSEGLLLLTNDGQLSHALTHPAKEVEKTYLVKVRGRLTVAIADQMRNGIELEDGLTQPVKVEHARTSGSNCWFEMTLKEGKNRQVRRMCEYFGLIVVRLKRIKFGFLTLDGVRPGTYRRLQSAEITRLKKIR</sequence>
<dbReference type="InterPro" id="IPR006145">
    <property type="entry name" value="PsdUridine_synth_RsuA/RluA"/>
</dbReference>
<feature type="domain" description="RNA-binding S4" evidence="6">
    <location>
        <begin position="3"/>
        <end position="62"/>
    </location>
</feature>
<dbReference type="FunFam" id="3.30.70.1560:FF:000001">
    <property type="entry name" value="Pseudouridine synthase"/>
    <property type="match status" value="1"/>
</dbReference>
<keyword evidence="2 4" id="KW-0694">RNA-binding</keyword>
<evidence type="ECO:0000313" key="8">
    <source>
        <dbReference type="Proteomes" id="UP000632828"/>
    </source>
</evidence>
<dbReference type="GO" id="GO:0120159">
    <property type="term" value="F:rRNA pseudouridine synthase activity"/>
    <property type="evidence" value="ECO:0007669"/>
    <property type="project" value="UniProtKB-ARBA"/>
</dbReference>
<evidence type="ECO:0000256" key="2">
    <source>
        <dbReference type="ARBA" id="ARBA00022884"/>
    </source>
</evidence>
<dbReference type="CDD" id="cd00165">
    <property type="entry name" value="S4"/>
    <property type="match status" value="1"/>
</dbReference>
<evidence type="ECO:0000259" key="6">
    <source>
        <dbReference type="SMART" id="SM00363"/>
    </source>
</evidence>
<dbReference type="SUPFAM" id="SSF55174">
    <property type="entry name" value="Alpha-L RNA-binding motif"/>
    <property type="match status" value="1"/>
</dbReference>
<dbReference type="CDD" id="cd02870">
    <property type="entry name" value="PseudoU_synth_RsuA_like"/>
    <property type="match status" value="1"/>
</dbReference>
<proteinExistence type="inferred from homology"/>
<dbReference type="InterPro" id="IPR050343">
    <property type="entry name" value="RsuA_PseudoU_synthase"/>
</dbReference>
<dbReference type="Gene3D" id="3.30.70.1560">
    <property type="entry name" value="Alpha-L RNA-binding motif"/>
    <property type="match status" value="1"/>
</dbReference>
<dbReference type="Proteomes" id="UP000632828">
    <property type="component" value="Unassembled WGS sequence"/>
</dbReference>
<evidence type="ECO:0000256" key="1">
    <source>
        <dbReference type="ARBA" id="ARBA00008348"/>
    </source>
</evidence>
<reference evidence="7" key="1">
    <citation type="submission" date="2020-09" db="EMBL/GenBank/DDBJ databases">
        <title>Pelobacter alkaliphilus sp. nov., a novel anaerobic arsenate-reducing bacterium from terrestrial mud volcano.</title>
        <authorList>
            <person name="Khomyakova M.A."/>
            <person name="Merkel A.Y."/>
            <person name="Slobodkin A.I."/>
        </authorList>
    </citation>
    <scope>NUCLEOTIDE SEQUENCE</scope>
    <source>
        <strain evidence="7">M08fum</strain>
    </source>
</reference>
<dbReference type="Pfam" id="PF00849">
    <property type="entry name" value="PseudoU_synth_2"/>
    <property type="match status" value="1"/>
</dbReference>
<accession>A0A8J6UKB3</accession>
<evidence type="ECO:0000256" key="4">
    <source>
        <dbReference type="PROSITE-ProRule" id="PRU00182"/>
    </source>
</evidence>
<dbReference type="FunFam" id="3.10.290.10:FF:000003">
    <property type="entry name" value="Pseudouridine synthase"/>
    <property type="match status" value="1"/>
</dbReference>
<dbReference type="PROSITE" id="PS01149">
    <property type="entry name" value="PSI_RSU"/>
    <property type="match status" value="1"/>
</dbReference>
<evidence type="ECO:0000256" key="5">
    <source>
        <dbReference type="RuleBase" id="RU003887"/>
    </source>
</evidence>
<dbReference type="InterPro" id="IPR002942">
    <property type="entry name" value="S4_RNA-bd"/>
</dbReference>
<dbReference type="GO" id="GO:0005829">
    <property type="term" value="C:cytosol"/>
    <property type="evidence" value="ECO:0007669"/>
    <property type="project" value="UniProtKB-ARBA"/>
</dbReference>
<gene>
    <name evidence="7" type="ORF">ICT70_00685</name>
</gene>